<evidence type="ECO:0000256" key="9">
    <source>
        <dbReference type="ARBA" id="ARBA00023157"/>
    </source>
</evidence>
<dbReference type="Proteomes" id="UP000264800">
    <property type="component" value="Unplaced"/>
</dbReference>
<keyword evidence="10 13" id="KW-0675">Receptor</keyword>
<reference evidence="16" key="2">
    <citation type="submission" date="2025-09" db="UniProtKB">
        <authorList>
            <consortium name="Ensembl"/>
        </authorList>
    </citation>
    <scope>IDENTIFICATION</scope>
</reference>
<feature type="transmembrane region" description="Helical" evidence="14">
    <location>
        <begin position="165"/>
        <end position="187"/>
    </location>
</feature>
<evidence type="ECO:0000256" key="6">
    <source>
        <dbReference type="ARBA" id="ARBA00022989"/>
    </source>
</evidence>
<evidence type="ECO:0000256" key="2">
    <source>
        <dbReference type="ARBA" id="ARBA00022475"/>
    </source>
</evidence>
<dbReference type="AlphaFoldDB" id="A0A3Q3A3Z6"/>
<evidence type="ECO:0000256" key="11">
    <source>
        <dbReference type="ARBA" id="ARBA00023180"/>
    </source>
</evidence>
<keyword evidence="17" id="KW-1185">Reference proteome</keyword>
<dbReference type="GO" id="GO:0005549">
    <property type="term" value="F:odorant binding"/>
    <property type="evidence" value="ECO:0007669"/>
    <property type="project" value="TreeGrafter"/>
</dbReference>
<feature type="transmembrane region" description="Helical" evidence="14">
    <location>
        <begin position="126"/>
        <end position="153"/>
    </location>
</feature>
<feature type="domain" description="G-protein coupled receptors family 1 profile" evidence="15">
    <location>
        <begin position="108"/>
        <end position="358"/>
    </location>
</feature>
<dbReference type="FunFam" id="1.20.1070.10:FF:000024">
    <property type="entry name" value="Olfactory receptor"/>
    <property type="match status" value="1"/>
</dbReference>
<dbReference type="PANTHER" id="PTHR26451">
    <property type="entry name" value="G_PROTEIN_RECEP_F1_2 DOMAIN-CONTAINING PROTEIN"/>
    <property type="match status" value="1"/>
</dbReference>
<dbReference type="PANTHER" id="PTHR26451:SF885">
    <property type="entry name" value="OLFACTORY RECEPTOR"/>
    <property type="match status" value="1"/>
</dbReference>
<evidence type="ECO:0000256" key="8">
    <source>
        <dbReference type="ARBA" id="ARBA00023136"/>
    </source>
</evidence>
<evidence type="ECO:0000259" key="15">
    <source>
        <dbReference type="PROSITE" id="PS50262"/>
    </source>
</evidence>
<evidence type="ECO:0000256" key="14">
    <source>
        <dbReference type="RuleBase" id="RU363047"/>
    </source>
</evidence>
<evidence type="ECO:0000256" key="10">
    <source>
        <dbReference type="ARBA" id="ARBA00023170"/>
    </source>
</evidence>
<keyword evidence="11" id="KW-0325">Glycoprotein</keyword>
<dbReference type="Gene3D" id="1.20.1070.10">
    <property type="entry name" value="Rhodopsin 7-helix transmembrane proteins"/>
    <property type="match status" value="2"/>
</dbReference>
<dbReference type="GO" id="GO:0004984">
    <property type="term" value="F:olfactory receptor activity"/>
    <property type="evidence" value="ECO:0007669"/>
    <property type="project" value="InterPro"/>
</dbReference>
<keyword evidence="5 14" id="KW-0552">Olfaction</keyword>
<accession>A0A3Q3A3Z6</accession>
<keyword evidence="3 14" id="KW-0716">Sensory transduction</keyword>
<comment type="subcellular location">
    <subcellularLocation>
        <location evidence="1 14">Cell membrane</location>
        <topology evidence="1 14">Multi-pass membrane protein</topology>
    </subcellularLocation>
</comment>
<reference evidence="16" key="1">
    <citation type="submission" date="2025-08" db="UniProtKB">
        <authorList>
            <consortium name="Ensembl"/>
        </authorList>
    </citation>
    <scope>IDENTIFICATION</scope>
</reference>
<dbReference type="InterPro" id="IPR000725">
    <property type="entry name" value="Olfact_rcpt"/>
</dbReference>
<keyword evidence="8 14" id="KW-0472">Membrane</keyword>
<feature type="transmembrane region" description="Helical" evidence="14">
    <location>
        <begin position="263"/>
        <end position="284"/>
    </location>
</feature>
<feature type="transmembrane region" description="Helical" evidence="14">
    <location>
        <begin position="101"/>
        <end position="119"/>
    </location>
</feature>
<evidence type="ECO:0000256" key="13">
    <source>
        <dbReference type="RuleBase" id="RU000688"/>
    </source>
</evidence>
<dbReference type="Ensembl" id="ENSKMAT00000011212.1">
    <property type="protein sequence ID" value="ENSKMAP00000011041.1"/>
    <property type="gene ID" value="ENSKMAG00000008287.1"/>
</dbReference>
<organism evidence="16 17">
    <name type="scientific">Kryptolebias marmoratus</name>
    <name type="common">Mangrove killifish</name>
    <name type="synonym">Rivulus marmoratus</name>
    <dbReference type="NCBI Taxonomy" id="37003"/>
    <lineage>
        <taxon>Eukaryota</taxon>
        <taxon>Metazoa</taxon>
        <taxon>Chordata</taxon>
        <taxon>Craniata</taxon>
        <taxon>Vertebrata</taxon>
        <taxon>Euteleostomi</taxon>
        <taxon>Actinopterygii</taxon>
        <taxon>Neopterygii</taxon>
        <taxon>Teleostei</taxon>
        <taxon>Neoteleostei</taxon>
        <taxon>Acanthomorphata</taxon>
        <taxon>Ovalentaria</taxon>
        <taxon>Atherinomorphae</taxon>
        <taxon>Cyprinodontiformes</taxon>
        <taxon>Rivulidae</taxon>
        <taxon>Kryptolebias</taxon>
    </lineage>
</organism>
<evidence type="ECO:0000256" key="4">
    <source>
        <dbReference type="ARBA" id="ARBA00022692"/>
    </source>
</evidence>
<evidence type="ECO:0000313" key="16">
    <source>
        <dbReference type="Ensembl" id="ENSKMAP00000011041.1"/>
    </source>
</evidence>
<dbReference type="OMA" id="CLYSYVG"/>
<protein>
    <recommendedName>
        <fullName evidence="14">Olfactory receptor</fullName>
    </recommendedName>
</protein>
<dbReference type="SUPFAM" id="SSF81321">
    <property type="entry name" value="Family A G protein-coupled receptor-like"/>
    <property type="match status" value="2"/>
</dbReference>
<keyword evidence="7 13" id="KW-0297">G-protein coupled receptor</keyword>
<evidence type="ECO:0000256" key="12">
    <source>
        <dbReference type="ARBA" id="ARBA00023224"/>
    </source>
</evidence>
<evidence type="ECO:0000256" key="1">
    <source>
        <dbReference type="ARBA" id="ARBA00004651"/>
    </source>
</evidence>
<sequence>MKVFKVALQTKIRMKINSSQVLYFTLSAYLEGSVFTRLFFVTFLMIYTVIIGCNVVLIVVICVNRSLHEPMYLFLCSLFVNELYGSTGLFPFLLIQILSDVHTVIIGCNVVLIVVICVNRSLHEPMYLFLCSLFVNELYGSTGLFPFLLIQILSDVHTVSAPLCFLQVFCIHSYVTVEFFNLAVMSYDRYVAICHPLRYNVLMSRRKLSGLIAASWLPPVLLVVIMISLSFSLQLCGNIINKVYCDNYSVVKLACSDTTVNNIYGLISTAFSVFVPVGFILYTYMRILKVCFSGSKQTRQKAVSTCTPHLASLLNFSFGVSFEIIRSRFNMNNISRGLQIFLPLYYLTSQPLFNPFLYGLNLSKIRDTCKKLILRPLRKLN</sequence>
<feature type="transmembrane region" description="Helical" evidence="14">
    <location>
        <begin position="46"/>
        <end position="64"/>
    </location>
</feature>
<feature type="transmembrane region" description="Helical" evidence="14">
    <location>
        <begin position="71"/>
        <end position="95"/>
    </location>
</feature>
<evidence type="ECO:0000313" key="17">
    <source>
        <dbReference type="Proteomes" id="UP000264800"/>
    </source>
</evidence>
<keyword evidence="9" id="KW-1015">Disulfide bond</keyword>
<feature type="transmembrane region" description="Helical" evidence="14">
    <location>
        <begin position="208"/>
        <end position="231"/>
    </location>
</feature>
<dbReference type="InterPro" id="IPR017452">
    <property type="entry name" value="GPCR_Rhodpsn_7TM"/>
</dbReference>
<feature type="transmembrane region" description="Helical" evidence="14">
    <location>
        <begin position="21"/>
        <end position="40"/>
    </location>
</feature>
<evidence type="ECO:0000256" key="7">
    <source>
        <dbReference type="ARBA" id="ARBA00023040"/>
    </source>
</evidence>
<dbReference type="PROSITE" id="PS50262">
    <property type="entry name" value="G_PROTEIN_RECEP_F1_2"/>
    <property type="match status" value="1"/>
</dbReference>
<dbReference type="GO" id="GO:0005886">
    <property type="term" value="C:plasma membrane"/>
    <property type="evidence" value="ECO:0007669"/>
    <property type="project" value="UniProtKB-SubCell"/>
</dbReference>
<dbReference type="PROSITE" id="PS00237">
    <property type="entry name" value="G_PROTEIN_RECEP_F1_1"/>
    <property type="match status" value="1"/>
</dbReference>
<dbReference type="InterPro" id="IPR052921">
    <property type="entry name" value="GPCR1_Superfamily_Member"/>
</dbReference>
<evidence type="ECO:0000256" key="3">
    <source>
        <dbReference type="ARBA" id="ARBA00022606"/>
    </source>
</evidence>
<keyword evidence="2 14" id="KW-1003">Cell membrane</keyword>
<keyword evidence="12 13" id="KW-0807">Transducer</keyword>
<proteinExistence type="inferred from homology"/>
<dbReference type="PRINTS" id="PR00237">
    <property type="entry name" value="GPCRRHODOPSN"/>
</dbReference>
<dbReference type="GO" id="GO:0004930">
    <property type="term" value="F:G protein-coupled receptor activity"/>
    <property type="evidence" value="ECO:0007669"/>
    <property type="project" value="UniProtKB-KW"/>
</dbReference>
<evidence type="ECO:0000256" key="5">
    <source>
        <dbReference type="ARBA" id="ARBA00022725"/>
    </source>
</evidence>
<dbReference type="Pfam" id="PF13853">
    <property type="entry name" value="7tm_4"/>
    <property type="match status" value="2"/>
</dbReference>
<keyword evidence="6 14" id="KW-1133">Transmembrane helix</keyword>
<dbReference type="PRINTS" id="PR00245">
    <property type="entry name" value="OLFACTORYR"/>
</dbReference>
<name>A0A3Q3A3Z6_KRYMA</name>
<dbReference type="GeneTree" id="ENSGT00950000183048"/>
<dbReference type="InterPro" id="IPR000276">
    <property type="entry name" value="GPCR_Rhodpsn"/>
</dbReference>
<keyword evidence="4 13" id="KW-0812">Transmembrane</keyword>
<comment type="similarity">
    <text evidence="13">Belongs to the G-protein coupled receptor 1 family.</text>
</comment>